<sequence>MPVYNKLIRDLIPNVIAKAGKQYATRILDDEEYITELRKKLQEELQEYLEADNDEDSLEELADITELIHALARTHHATIEQLEEIRQRKAEKRGEFYDKIFLIEVEDD</sequence>
<dbReference type="EMBL" id="JAMQKC010000019">
    <property type="protein sequence ID" value="MDC3418085.1"/>
    <property type="molecule type" value="Genomic_DNA"/>
</dbReference>
<gene>
    <name evidence="2" type="ORF">NC799_14430</name>
</gene>
<dbReference type="Proteomes" id="UP001145069">
    <property type="component" value="Unassembled WGS sequence"/>
</dbReference>
<organism evidence="2 3">
    <name type="scientific">Aquibacillus salsiterrae</name>
    <dbReference type="NCBI Taxonomy" id="2950439"/>
    <lineage>
        <taxon>Bacteria</taxon>
        <taxon>Bacillati</taxon>
        <taxon>Bacillota</taxon>
        <taxon>Bacilli</taxon>
        <taxon>Bacillales</taxon>
        <taxon>Bacillaceae</taxon>
        <taxon>Aquibacillus</taxon>
    </lineage>
</organism>
<dbReference type="AlphaFoldDB" id="A0A9X3WDX5"/>
<protein>
    <submittedName>
        <fullName evidence="2">Nucleoside triphosphate pyrophosphohydrolase</fullName>
    </submittedName>
</protein>
<dbReference type="SUPFAM" id="SSF101386">
    <property type="entry name" value="all-alpha NTP pyrophosphatases"/>
    <property type="match status" value="1"/>
</dbReference>
<dbReference type="CDD" id="cd11532">
    <property type="entry name" value="NTP-PPase_COG4997"/>
    <property type="match status" value="1"/>
</dbReference>
<dbReference type="InterPro" id="IPR038735">
    <property type="entry name" value="MSMEG_1276-like_NTP-PPase_dom"/>
</dbReference>
<accession>A0A9X3WDX5</accession>
<name>A0A9X3WDX5_9BACI</name>
<dbReference type="RefSeq" id="WP_272447148.1">
    <property type="nucleotide sequence ID" value="NZ_JAMQKC010000019.1"/>
</dbReference>
<feature type="coiled-coil region" evidence="1">
    <location>
        <begin position="34"/>
        <end position="61"/>
    </location>
</feature>
<keyword evidence="3" id="KW-1185">Reference proteome</keyword>
<evidence type="ECO:0000313" key="3">
    <source>
        <dbReference type="Proteomes" id="UP001145069"/>
    </source>
</evidence>
<evidence type="ECO:0000256" key="1">
    <source>
        <dbReference type="SAM" id="Coils"/>
    </source>
</evidence>
<evidence type="ECO:0000313" key="2">
    <source>
        <dbReference type="EMBL" id="MDC3418085.1"/>
    </source>
</evidence>
<proteinExistence type="predicted"/>
<comment type="caution">
    <text evidence="2">The sequence shown here is derived from an EMBL/GenBank/DDBJ whole genome shotgun (WGS) entry which is preliminary data.</text>
</comment>
<reference evidence="2" key="1">
    <citation type="submission" date="2022-06" db="EMBL/GenBank/DDBJ databases">
        <title>Aquibacillus sp. a new bacterium isolated from soil saline samples.</title>
        <authorList>
            <person name="Galisteo C."/>
            <person name="De La Haba R."/>
            <person name="Sanchez-Porro C."/>
            <person name="Ventosa A."/>
        </authorList>
    </citation>
    <scope>NUCLEOTIDE SEQUENCE</scope>
    <source>
        <strain evidence="2">3ASR75-54</strain>
    </source>
</reference>
<keyword evidence="1" id="KW-0175">Coiled coil</keyword>